<dbReference type="EMBL" id="JACHJJ010000004">
    <property type="protein sequence ID" value="MBB5962550.1"/>
    <property type="molecule type" value="Genomic_DNA"/>
</dbReference>
<keyword evidence="5" id="KW-0046">Antibiotic resistance</keyword>
<evidence type="ECO:0000313" key="9">
    <source>
        <dbReference type="Proteomes" id="UP000562352"/>
    </source>
</evidence>
<dbReference type="GO" id="GO:0140359">
    <property type="term" value="F:ABC-type transporter activity"/>
    <property type="evidence" value="ECO:0007669"/>
    <property type="project" value="InterPro"/>
</dbReference>
<keyword evidence="6" id="KW-0813">Transport</keyword>
<name>A0A841CYN1_PLAVE</name>
<evidence type="ECO:0000256" key="1">
    <source>
        <dbReference type="ARBA" id="ARBA00004141"/>
    </source>
</evidence>
<evidence type="ECO:0000256" key="3">
    <source>
        <dbReference type="ARBA" id="ARBA00022989"/>
    </source>
</evidence>
<feature type="transmembrane region" description="Helical" evidence="6">
    <location>
        <begin position="39"/>
        <end position="56"/>
    </location>
</feature>
<evidence type="ECO:0000256" key="2">
    <source>
        <dbReference type="ARBA" id="ARBA00022692"/>
    </source>
</evidence>
<evidence type="ECO:0000256" key="4">
    <source>
        <dbReference type="ARBA" id="ARBA00023136"/>
    </source>
</evidence>
<dbReference type="PANTHER" id="PTHR43229">
    <property type="entry name" value="NODULATION PROTEIN J"/>
    <property type="match status" value="1"/>
</dbReference>
<evidence type="ECO:0000256" key="5">
    <source>
        <dbReference type="ARBA" id="ARBA00023251"/>
    </source>
</evidence>
<dbReference type="Proteomes" id="UP000562352">
    <property type="component" value="Unassembled WGS sequence"/>
</dbReference>
<dbReference type="Pfam" id="PF01061">
    <property type="entry name" value="ABC2_membrane"/>
    <property type="match status" value="1"/>
</dbReference>
<dbReference type="GO" id="GO:0046677">
    <property type="term" value="P:response to antibiotic"/>
    <property type="evidence" value="ECO:0007669"/>
    <property type="project" value="UniProtKB-KW"/>
</dbReference>
<dbReference type="GO" id="GO:0043190">
    <property type="term" value="C:ATP-binding cassette (ABC) transporter complex"/>
    <property type="evidence" value="ECO:0007669"/>
    <property type="project" value="InterPro"/>
</dbReference>
<keyword evidence="3 6" id="KW-1133">Transmembrane helix</keyword>
<gene>
    <name evidence="8" type="ORF">FHS22_001811</name>
</gene>
<evidence type="ECO:0000256" key="6">
    <source>
        <dbReference type="RuleBase" id="RU361157"/>
    </source>
</evidence>
<dbReference type="AlphaFoldDB" id="A0A841CYN1"/>
<feature type="transmembrane region" description="Helical" evidence="6">
    <location>
        <begin position="76"/>
        <end position="98"/>
    </location>
</feature>
<keyword evidence="9" id="KW-1185">Reference proteome</keyword>
<proteinExistence type="inferred from homology"/>
<dbReference type="PANTHER" id="PTHR43229:SF2">
    <property type="entry name" value="NODULATION PROTEIN J"/>
    <property type="match status" value="1"/>
</dbReference>
<sequence length="273" mass="29460">MTTMTVPRGGTAVRAKGSLLAHSWHFTAQSVKVLWRQPVYMLFMLVQPMIWLLMFGQLFQRVVELPGFAGINYTDFLVPGVVVMNAIFTGAWSGVAFVEMMERGIMDRMLTTPVRRGAIIIGSLAYHGLSLLVQGVIVITVGRLAGADYPGGPSGILVTLLASTLLIAAFCSMSNAFGLLLRTREALIGLSQFLTLPLMFLSSAIMAQQAAPDWIRTLSAYNPVDWAVVASREALSASPDWGTVWGRLGALAAVALVLGYLGTRAFGSYQKSL</sequence>
<comment type="subcellular location">
    <subcellularLocation>
        <location evidence="6">Cell membrane</location>
        <topology evidence="6">Multi-pass membrane protein</topology>
    </subcellularLocation>
    <subcellularLocation>
        <location evidence="1">Membrane</location>
        <topology evidence="1">Multi-pass membrane protein</topology>
    </subcellularLocation>
</comment>
<evidence type="ECO:0000259" key="7">
    <source>
        <dbReference type="PROSITE" id="PS51012"/>
    </source>
</evidence>
<keyword evidence="4 6" id="KW-0472">Membrane</keyword>
<feature type="transmembrane region" description="Helical" evidence="6">
    <location>
        <begin position="193"/>
        <end position="211"/>
    </location>
</feature>
<keyword evidence="6" id="KW-1003">Cell membrane</keyword>
<evidence type="ECO:0000313" key="8">
    <source>
        <dbReference type="EMBL" id="MBB5962550.1"/>
    </source>
</evidence>
<protein>
    <recommendedName>
        <fullName evidence="6">Transport permease protein</fullName>
    </recommendedName>
</protein>
<feature type="domain" description="ABC transmembrane type-2" evidence="7">
    <location>
        <begin position="39"/>
        <end position="269"/>
    </location>
</feature>
<comment type="similarity">
    <text evidence="6">Belongs to the ABC-2 integral membrane protein family.</text>
</comment>
<dbReference type="InterPro" id="IPR013525">
    <property type="entry name" value="ABC2_TM"/>
</dbReference>
<keyword evidence="2 6" id="KW-0812">Transmembrane</keyword>
<dbReference type="RefSeq" id="WP_221473408.1">
    <property type="nucleotide sequence ID" value="NZ_BAAAWZ010000001.1"/>
</dbReference>
<dbReference type="PROSITE" id="PS51012">
    <property type="entry name" value="ABC_TM2"/>
    <property type="match status" value="1"/>
</dbReference>
<dbReference type="InterPro" id="IPR000412">
    <property type="entry name" value="ABC_2_transport"/>
</dbReference>
<feature type="transmembrane region" description="Helical" evidence="6">
    <location>
        <begin position="119"/>
        <end position="144"/>
    </location>
</feature>
<dbReference type="InterPro" id="IPR051784">
    <property type="entry name" value="Nod_factor_ABC_transporter"/>
</dbReference>
<dbReference type="InterPro" id="IPR047817">
    <property type="entry name" value="ABC2_TM_bact-type"/>
</dbReference>
<feature type="transmembrane region" description="Helical" evidence="6">
    <location>
        <begin position="244"/>
        <end position="263"/>
    </location>
</feature>
<organism evidence="8 9">
    <name type="scientific">Planomonospora venezuelensis</name>
    <dbReference type="NCBI Taxonomy" id="1999"/>
    <lineage>
        <taxon>Bacteria</taxon>
        <taxon>Bacillati</taxon>
        <taxon>Actinomycetota</taxon>
        <taxon>Actinomycetes</taxon>
        <taxon>Streptosporangiales</taxon>
        <taxon>Streptosporangiaceae</taxon>
        <taxon>Planomonospora</taxon>
    </lineage>
</organism>
<feature type="transmembrane region" description="Helical" evidence="6">
    <location>
        <begin position="156"/>
        <end position="181"/>
    </location>
</feature>
<accession>A0A841CYN1</accession>
<dbReference type="PIRSF" id="PIRSF006648">
    <property type="entry name" value="DrrB"/>
    <property type="match status" value="1"/>
</dbReference>
<reference evidence="8 9" key="1">
    <citation type="submission" date="2020-08" db="EMBL/GenBank/DDBJ databases">
        <title>Genomic Encyclopedia of Type Strains, Phase III (KMG-III): the genomes of soil and plant-associated and newly described type strains.</title>
        <authorList>
            <person name="Whitman W."/>
        </authorList>
    </citation>
    <scope>NUCLEOTIDE SEQUENCE [LARGE SCALE GENOMIC DNA]</scope>
    <source>
        <strain evidence="8 9">CECT 3303</strain>
    </source>
</reference>
<comment type="caution">
    <text evidence="8">The sequence shown here is derived from an EMBL/GenBank/DDBJ whole genome shotgun (WGS) entry which is preliminary data.</text>
</comment>